<dbReference type="AlphaFoldDB" id="A0A3A3YQ11"/>
<feature type="region of interest" description="Disordered" evidence="1">
    <location>
        <begin position="1"/>
        <end position="26"/>
    </location>
</feature>
<proteinExistence type="predicted"/>
<name>A0A3A3YQ11_9ACTN</name>
<evidence type="ECO:0000313" key="2">
    <source>
        <dbReference type="EMBL" id="RJK92793.1"/>
    </source>
</evidence>
<dbReference type="EMBL" id="QZEZ01000012">
    <property type="protein sequence ID" value="RJK92793.1"/>
    <property type="molecule type" value="Genomic_DNA"/>
</dbReference>
<reference evidence="2 3" key="1">
    <citation type="submission" date="2018-09" db="EMBL/GenBank/DDBJ databases">
        <title>YIM 75000 draft genome.</title>
        <authorList>
            <person name="Tang S."/>
            <person name="Feng Y."/>
        </authorList>
    </citation>
    <scope>NUCLEOTIDE SEQUENCE [LARGE SCALE GENOMIC DNA]</scope>
    <source>
        <strain evidence="2 3">YIM 75000</strain>
    </source>
</reference>
<feature type="compositionally biased region" description="Basic and acidic residues" evidence="1">
    <location>
        <begin position="196"/>
        <end position="232"/>
    </location>
</feature>
<dbReference type="Proteomes" id="UP000265614">
    <property type="component" value="Unassembled WGS sequence"/>
</dbReference>
<feature type="compositionally biased region" description="Low complexity" evidence="1">
    <location>
        <begin position="279"/>
        <end position="288"/>
    </location>
</feature>
<protein>
    <submittedName>
        <fullName evidence="2">Uncharacterized protein</fullName>
    </submittedName>
</protein>
<sequence>MPRRPRPPAPEPDVPDAPAAADDPVGEAADALYGVEPERFVAERDARVKALRAAGDRTSASAVAALRRPTQGAWLVNLLVREQPQVVEDLLALGEALRGAGLDAAALKALSAQRRQVVDALVRDAARLGLARGARTSADTRGEVQQTLEAALLDADVAAEVRSGRLARSEQRSGFPALAAPAPAAPAPARPARRTATGEDPRARQERERREREEQERREREEQERRRAEAETAVRAAQRAADVARRAAEEAAQAQRQAQERAEHLREQLHDAERRAAEEALTARTAAADQERRERALAEAEQALAALD</sequence>
<keyword evidence="3" id="KW-1185">Reference proteome</keyword>
<feature type="compositionally biased region" description="Basic and acidic residues" evidence="1">
    <location>
        <begin position="258"/>
        <end position="278"/>
    </location>
</feature>
<accession>A0A3A3YQ11</accession>
<dbReference type="OrthoDB" id="3541690at2"/>
<feature type="compositionally biased region" description="Low complexity" evidence="1">
    <location>
        <begin position="299"/>
        <end position="308"/>
    </location>
</feature>
<evidence type="ECO:0000313" key="3">
    <source>
        <dbReference type="Proteomes" id="UP000265614"/>
    </source>
</evidence>
<gene>
    <name evidence="2" type="ORF">D5H78_18235</name>
</gene>
<comment type="caution">
    <text evidence="2">The sequence shown here is derived from an EMBL/GenBank/DDBJ whole genome shotgun (WGS) entry which is preliminary data.</text>
</comment>
<feature type="compositionally biased region" description="Low complexity" evidence="1">
    <location>
        <begin position="16"/>
        <end position="26"/>
    </location>
</feature>
<feature type="region of interest" description="Disordered" evidence="1">
    <location>
        <begin position="168"/>
        <end position="308"/>
    </location>
</feature>
<feature type="compositionally biased region" description="Basic and acidic residues" evidence="1">
    <location>
        <begin position="289"/>
        <end position="298"/>
    </location>
</feature>
<dbReference type="RefSeq" id="WP_119951928.1">
    <property type="nucleotide sequence ID" value="NZ_QZEZ01000012.1"/>
</dbReference>
<organism evidence="2 3">
    <name type="scientific">Vallicoccus soli</name>
    <dbReference type="NCBI Taxonomy" id="2339232"/>
    <lineage>
        <taxon>Bacteria</taxon>
        <taxon>Bacillati</taxon>
        <taxon>Actinomycetota</taxon>
        <taxon>Actinomycetes</taxon>
        <taxon>Motilibacterales</taxon>
        <taxon>Vallicoccaceae</taxon>
        <taxon>Vallicoccus</taxon>
    </lineage>
</organism>
<evidence type="ECO:0000256" key="1">
    <source>
        <dbReference type="SAM" id="MobiDB-lite"/>
    </source>
</evidence>